<name>A0A0H2THX8_MAGP6</name>
<evidence type="ECO:0000256" key="1">
    <source>
        <dbReference type="SAM" id="SignalP"/>
    </source>
</evidence>
<feature type="chain" id="PRO_5005202317" description="FAS1 domain-containing protein" evidence="1">
    <location>
        <begin position="28"/>
        <end position="334"/>
    </location>
</feature>
<dbReference type="GO" id="GO:0000329">
    <property type="term" value="C:fungal-type vacuole membrane"/>
    <property type="evidence" value="ECO:0007669"/>
    <property type="project" value="TreeGrafter"/>
</dbReference>
<dbReference type="SMART" id="SM00554">
    <property type="entry name" value="FAS1"/>
    <property type="match status" value="2"/>
</dbReference>
<protein>
    <recommendedName>
        <fullName evidence="2">FAS1 domain-containing protein</fullName>
    </recommendedName>
</protein>
<organism evidence="3">
    <name type="scientific">Magnaporthiopsis poae (strain ATCC 64411 / 73-15)</name>
    <name type="common">Kentucky bluegrass fungus</name>
    <name type="synonym">Magnaporthe poae</name>
    <dbReference type="NCBI Taxonomy" id="644358"/>
    <lineage>
        <taxon>Eukaryota</taxon>
        <taxon>Fungi</taxon>
        <taxon>Dikarya</taxon>
        <taxon>Ascomycota</taxon>
        <taxon>Pezizomycotina</taxon>
        <taxon>Sordariomycetes</taxon>
        <taxon>Sordariomycetidae</taxon>
        <taxon>Magnaporthales</taxon>
        <taxon>Magnaporthaceae</taxon>
        <taxon>Magnaporthiopsis</taxon>
    </lineage>
</organism>
<reference evidence="3" key="2">
    <citation type="submission" date="2011-03" db="EMBL/GenBank/DDBJ databases">
        <title>Annotation of Magnaporthe poae ATCC 64411.</title>
        <authorList>
            <person name="Ma L.-J."/>
            <person name="Dead R."/>
            <person name="Young S.K."/>
            <person name="Zeng Q."/>
            <person name="Gargeya S."/>
            <person name="Fitzgerald M."/>
            <person name="Haas B."/>
            <person name="Abouelleil A."/>
            <person name="Alvarado L."/>
            <person name="Arachchi H.M."/>
            <person name="Berlin A."/>
            <person name="Brown A."/>
            <person name="Chapman S.B."/>
            <person name="Chen Z."/>
            <person name="Dunbar C."/>
            <person name="Freedman E."/>
            <person name="Gearin G."/>
            <person name="Gellesch M."/>
            <person name="Goldberg J."/>
            <person name="Griggs A."/>
            <person name="Gujja S."/>
            <person name="Heiman D."/>
            <person name="Howarth C."/>
            <person name="Larson L."/>
            <person name="Lui A."/>
            <person name="MacDonald P.J.P."/>
            <person name="Mehta T."/>
            <person name="Montmayeur A."/>
            <person name="Murphy C."/>
            <person name="Neiman D."/>
            <person name="Pearson M."/>
            <person name="Priest M."/>
            <person name="Roberts A."/>
            <person name="Saif S."/>
            <person name="Shea T."/>
            <person name="Shenoy N."/>
            <person name="Sisk P."/>
            <person name="Stolte C."/>
            <person name="Sykes S."/>
            <person name="Yandava C."/>
            <person name="Wortman J."/>
            <person name="Nusbaum C."/>
            <person name="Birren B."/>
        </authorList>
    </citation>
    <scope>NUCLEOTIDE SEQUENCE</scope>
    <source>
        <strain evidence="3">ATCC 64411</strain>
    </source>
</reference>
<dbReference type="VEuPathDB" id="FungiDB:MAPG_02134"/>
<dbReference type="InterPro" id="IPR050904">
    <property type="entry name" value="Adhesion/Biosynth-related"/>
</dbReference>
<dbReference type="OrthoDB" id="286301at2759"/>
<proteinExistence type="predicted"/>
<dbReference type="Gene3D" id="2.30.180.10">
    <property type="entry name" value="FAS1 domain"/>
    <property type="match status" value="2"/>
</dbReference>
<dbReference type="GO" id="GO:0016236">
    <property type="term" value="P:macroautophagy"/>
    <property type="evidence" value="ECO:0007669"/>
    <property type="project" value="TreeGrafter"/>
</dbReference>
<keyword evidence="1" id="KW-0732">Signal</keyword>
<reference evidence="3" key="1">
    <citation type="submission" date="2010-05" db="EMBL/GenBank/DDBJ databases">
        <title>The Genome Sequence of Magnaporthe poae strain ATCC 64411.</title>
        <authorList>
            <consortium name="The Broad Institute Genome Sequencing Platform"/>
            <consortium name="Broad Institute Genome Sequencing Center for Infectious Disease"/>
            <person name="Ma L.-J."/>
            <person name="Dead R."/>
            <person name="Young S."/>
            <person name="Zeng Q."/>
            <person name="Koehrsen M."/>
            <person name="Alvarado L."/>
            <person name="Berlin A."/>
            <person name="Chapman S.B."/>
            <person name="Chen Z."/>
            <person name="Freedman E."/>
            <person name="Gellesch M."/>
            <person name="Goldberg J."/>
            <person name="Griggs A."/>
            <person name="Gujja S."/>
            <person name="Heilman E.R."/>
            <person name="Heiman D."/>
            <person name="Hepburn T."/>
            <person name="Howarth C."/>
            <person name="Jen D."/>
            <person name="Larson L."/>
            <person name="Mehta T."/>
            <person name="Neiman D."/>
            <person name="Pearson M."/>
            <person name="Roberts A."/>
            <person name="Saif S."/>
            <person name="Shea T."/>
            <person name="Shenoy N."/>
            <person name="Sisk P."/>
            <person name="Stolte C."/>
            <person name="Sykes S."/>
            <person name="Walk T."/>
            <person name="White J."/>
            <person name="Yandava C."/>
            <person name="Haas B."/>
            <person name="Nusbaum C."/>
            <person name="Birren B."/>
        </authorList>
    </citation>
    <scope>NUCLEOTIDE SEQUENCE</scope>
    <source>
        <strain evidence="3">ATCC 64411</strain>
    </source>
</reference>
<dbReference type="PANTHER" id="PTHR10900:SF77">
    <property type="entry name" value="FI19380P1"/>
    <property type="match status" value="1"/>
</dbReference>
<feature type="signal peptide" evidence="1">
    <location>
        <begin position="1"/>
        <end position="27"/>
    </location>
</feature>
<evidence type="ECO:0000259" key="2">
    <source>
        <dbReference type="PROSITE" id="PS50213"/>
    </source>
</evidence>
<dbReference type="EMBL" id="GL876967">
    <property type="protein sequence ID" value="KLU83067.1"/>
    <property type="molecule type" value="Genomic_DNA"/>
</dbReference>
<dbReference type="SUPFAM" id="SSF82153">
    <property type="entry name" value="FAS1 domain"/>
    <property type="match status" value="2"/>
</dbReference>
<feature type="domain" description="FAS1" evidence="2">
    <location>
        <begin position="181"/>
        <end position="316"/>
    </location>
</feature>
<sequence>MRFFSKAASGALPVILSLSTFLGFSAAEDKPADLDAVLSSKPELSIFWNLIKNNTAYLFQLPTLGGVTLIVPNNDSFARIQDFDSKNKTQVNALLEYHTLVGSYPLSSITEGSRLYATTKLTSRALTNVTSGQHATLDKQRGGEVVVTSGGGSRATLVETDLRFAGGVVHVADALMTAPKRLEATGLTSYRSELSAFVAACYAADVLPQFSDASDVTVFAPVTTAFQFLGPSLTSLDADKLRRVMQYHLVSGKVVPASGLQNGTKLSTAATEGSGSGSAKISISRSGNQLFVNSAKVIVPDILIANGVVHLVDGVLNPDAPDVRPNPELDSQPP</sequence>
<accession>A0A0H2THX8</accession>
<feature type="domain" description="FAS1" evidence="2">
    <location>
        <begin position="31"/>
        <end position="176"/>
    </location>
</feature>
<dbReference type="InterPro" id="IPR036378">
    <property type="entry name" value="FAS1_dom_sf"/>
</dbReference>
<dbReference type="PROSITE" id="PS50213">
    <property type="entry name" value="FAS1"/>
    <property type="match status" value="2"/>
</dbReference>
<feature type="non-terminal residue" evidence="3">
    <location>
        <position position="334"/>
    </location>
</feature>
<dbReference type="PANTHER" id="PTHR10900">
    <property type="entry name" value="PERIOSTIN-RELATED"/>
    <property type="match status" value="1"/>
</dbReference>
<dbReference type="AlphaFoldDB" id="A0A0H2THX8"/>
<evidence type="ECO:0000313" key="3">
    <source>
        <dbReference type="EMBL" id="KLU83067.1"/>
    </source>
</evidence>
<dbReference type="Pfam" id="PF02469">
    <property type="entry name" value="Fasciclin"/>
    <property type="match status" value="2"/>
</dbReference>
<dbReference type="InterPro" id="IPR000782">
    <property type="entry name" value="FAS1_domain"/>
</dbReference>
<gene>
    <name evidence="3" type="ORF">MAPG_02134</name>
</gene>